<comment type="caution">
    <text evidence="2">The sequence shown here is derived from an EMBL/GenBank/DDBJ whole genome shotgun (WGS) entry which is preliminary data.</text>
</comment>
<dbReference type="PANTHER" id="PTHR37836">
    <property type="entry name" value="LMO1036 PROTEIN"/>
    <property type="match status" value="1"/>
</dbReference>
<accession>A0ABU0L3A7</accession>
<keyword evidence="3" id="KW-1185">Reference proteome</keyword>
<protein>
    <recommendedName>
        <fullName evidence="1">Apiosidase-like catalytic domain-containing protein</fullName>
    </recommendedName>
</protein>
<evidence type="ECO:0000313" key="3">
    <source>
        <dbReference type="Proteomes" id="UP001242811"/>
    </source>
</evidence>
<sequence length="139" mass="16423">MRLNIAENQRSFAKEGKPFFYLADTVWSAFTNATIEEWSDYLDYRKVQGFNVLQINMLRQWDASEADLNLQPFALLENENFDYRTLNEAYFDRAGVMIKMAVERGFIPALVLLWCNYVPDTWAEMFQKDNKMPLDCVEH</sequence>
<feature type="domain" description="Apiosidase-like catalytic" evidence="1">
    <location>
        <begin position="7"/>
        <end position="128"/>
    </location>
</feature>
<proteinExistence type="predicted"/>
<evidence type="ECO:0000313" key="2">
    <source>
        <dbReference type="EMBL" id="MDQ0495432.1"/>
    </source>
</evidence>
<dbReference type="PANTHER" id="PTHR37836:SF3">
    <property type="entry name" value="ENDOGLUCANASE"/>
    <property type="match status" value="1"/>
</dbReference>
<dbReference type="Proteomes" id="UP001242811">
    <property type="component" value="Unassembled WGS sequence"/>
</dbReference>
<evidence type="ECO:0000259" key="1">
    <source>
        <dbReference type="Pfam" id="PF13204"/>
    </source>
</evidence>
<dbReference type="Gene3D" id="3.20.20.80">
    <property type="entry name" value="Glycosidases"/>
    <property type="match status" value="1"/>
</dbReference>
<name>A0ABU0L3A7_9BACL</name>
<reference evidence="2 3" key="1">
    <citation type="submission" date="2023-07" db="EMBL/GenBank/DDBJ databases">
        <title>Genomic Encyclopedia of Type Strains, Phase IV (KMG-IV): sequencing the most valuable type-strain genomes for metagenomic binning, comparative biology and taxonomic classification.</title>
        <authorList>
            <person name="Goeker M."/>
        </authorList>
    </citation>
    <scope>NUCLEOTIDE SEQUENCE [LARGE SCALE GENOMIC DNA]</scope>
    <source>
        <strain evidence="2 3">DSM 14914</strain>
    </source>
</reference>
<organism evidence="2 3">
    <name type="scientific">Paenibacillus brasilensis</name>
    <dbReference type="NCBI Taxonomy" id="128574"/>
    <lineage>
        <taxon>Bacteria</taxon>
        <taxon>Bacillati</taxon>
        <taxon>Bacillota</taxon>
        <taxon>Bacilli</taxon>
        <taxon>Bacillales</taxon>
        <taxon>Paenibacillaceae</taxon>
        <taxon>Paenibacillus</taxon>
    </lineage>
</organism>
<dbReference type="InterPro" id="IPR025277">
    <property type="entry name" value="Apiosidase-like_cat_dom"/>
</dbReference>
<gene>
    <name evidence="2" type="ORF">QOZ95_003611</name>
</gene>
<dbReference type="EMBL" id="JAUSWA010000022">
    <property type="protein sequence ID" value="MDQ0495432.1"/>
    <property type="molecule type" value="Genomic_DNA"/>
</dbReference>
<dbReference type="Pfam" id="PF13204">
    <property type="entry name" value="Apiosidase"/>
    <property type="match status" value="1"/>
</dbReference>